<organism evidence="1 2">
    <name type="scientific">Segatella copri</name>
    <dbReference type="NCBI Taxonomy" id="165179"/>
    <lineage>
        <taxon>Bacteria</taxon>
        <taxon>Pseudomonadati</taxon>
        <taxon>Bacteroidota</taxon>
        <taxon>Bacteroidia</taxon>
        <taxon>Bacteroidales</taxon>
        <taxon>Prevotellaceae</taxon>
        <taxon>Segatella</taxon>
    </lineage>
</organism>
<reference evidence="2" key="1">
    <citation type="submission" date="2019-09" db="EMBL/GenBank/DDBJ databases">
        <title>Distinct polysaccharide growth profiles of human intestinal Prevotella copri isolates.</title>
        <authorList>
            <person name="Fehlner-Peach H."/>
            <person name="Magnabosco C."/>
            <person name="Raghavan V."/>
            <person name="Scher J.U."/>
            <person name="Tett A."/>
            <person name="Cox L.M."/>
            <person name="Gottsegen C."/>
            <person name="Watters A."/>
            <person name="Wiltshire- Gordon J.D."/>
            <person name="Segata N."/>
            <person name="Bonneau R."/>
            <person name="Littman D.R."/>
        </authorList>
    </citation>
    <scope>NUCLEOTIDE SEQUENCE [LARGE SCALE GENOMIC DNA]</scope>
    <source>
        <strain evidence="2">iAQ1179</strain>
    </source>
</reference>
<dbReference type="AlphaFoldDB" id="A0AA90ZKG4"/>
<name>A0AA90ZKG4_9BACT</name>
<dbReference type="InterPro" id="IPR011044">
    <property type="entry name" value="Quino_amine_DH_bsu"/>
</dbReference>
<sequence>MPLSLLKVAFAIKKMSMKKIFSILGICITLIVVLGCKPNNAETKQLECTRKIPIEVSLPTDLATELNSFIVSDFKDAKGMIKVFDMETGKLKYQLAPKGEAKDEVLEASNFELLKDNEETWLYVYDLGKGKLLKYDFGNLANNGNPTQIDKLKSNDRYYCINNIGKGYAALGVFENHKFDLLNDSLKKYSTYGSYLPNKEKVSNKMIDAMANFGRSVVSSDKKILVNFSFAAGVLRFYDIKDGTLIHRKDAVVKPMNYKVKNDDYQLQDGLGFLDAAISDNYVYALYSGEKENFNAPMPTASYVYKYDYQGNLKDIYHLDKATFTLAVKNDNSQLFTIVDDPNSKIFVYNLK</sequence>
<proteinExistence type="predicted"/>
<comment type="caution">
    <text evidence="1">The sequence shown here is derived from an EMBL/GenBank/DDBJ whole genome shotgun (WGS) entry which is preliminary data.</text>
</comment>
<dbReference type="Pfam" id="PF15869">
    <property type="entry name" value="TolB_like"/>
    <property type="match status" value="1"/>
</dbReference>
<evidence type="ECO:0000313" key="1">
    <source>
        <dbReference type="EMBL" id="MQN12151.1"/>
    </source>
</evidence>
<dbReference type="SUPFAM" id="SSF50969">
    <property type="entry name" value="YVTN repeat-like/Quinoprotein amine dehydrogenase"/>
    <property type="match status" value="1"/>
</dbReference>
<protein>
    <submittedName>
        <fullName evidence="1">Uncharacterized protein</fullName>
    </submittedName>
</protein>
<dbReference type="Proteomes" id="UP000442105">
    <property type="component" value="Unassembled WGS sequence"/>
</dbReference>
<evidence type="ECO:0000313" key="2">
    <source>
        <dbReference type="Proteomes" id="UP000442105"/>
    </source>
</evidence>
<accession>A0AA90ZKG4</accession>
<dbReference type="EMBL" id="VZCW01000117">
    <property type="protein sequence ID" value="MQN12151.1"/>
    <property type="molecule type" value="Genomic_DNA"/>
</dbReference>
<gene>
    <name evidence="1" type="ORF">F7D95_04805</name>
</gene>